<organism evidence="2 3">
    <name type="scientific">Flectobacillus roseus</name>
    <dbReference type="NCBI Taxonomy" id="502259"/>
    <lineage>
        <taxon>Bacteria</taxon>
        <taxon>Pseudomonadati</taxon>
        <taxon>Bacteroidota</taxon>
        <taxon>Cytophagia</taxon>
        <taxon>Cytophagales</taxon>
        <taxon>Flectobacillaceae</taxon>
        <taxon>Flectobacillus</taxon>
    </lineage>
</organism>
<keyword evidence="1" id="KW-0812">Transmembrane</keyword>
<evidence type="ECO:0000256" key="1">
    <source>
        <dbReference type="SAM" id="Phobius"/>
    </source>
</evidence>
<dbReference type="EMBL" id="JASHIF010000009">
    <property type="protein sequence ID" value="MDI9859721.1"/>
    <property type="molecule type" value="Genomic_DNA"/>
</dbReference>
<comment type="caution">
    <text evidence="2">The sequence shown here is derived from an EMBL/GenBank/DDBJ whole genome shotgun (WGS) entry which is preliminary data.</text>
</comment>
<name>A0ABT6Y8Z3_9BACT</name>
<keyword evidence="1" id="KW-0472">Membrane</keyword>
<protein>
    <submittedName>
        <fullName evidence="2">Uncharacterized protein</fullName>
    </submittedName>
</protein>
<dbReference type="RefSeq" id="WP_095162878.1">
    <property type="nucleotide sequence ID" value="NZ_JASHIF010000009.1"/>
</dbReference>
<evidence type="ECO:0000313" key="3">
    <source>
        <dbReference type="Proteomes" id="UP001236507"/>
    </source>
</evidence>
<evidence type="ECO:0000313" key="2">
    <source>
        <dbReference type="EMBL" id="MDI9859721.1"/>
    </source>
</evidence>
<sequence>MKNAQINWIKFYILSGFILISHTFFGQNTAFRYLDVNTLCKDKRVLALRNELPKGWRFRTNGSNFYIERIDDVYLPKEALKSIEMKTQPVEKYLNGKKILLFKTKAYFLMSVEKKIPTKLNNKQKSIMKAVYESDFYTFFLWQKHGYTYAKTILPQNLYEEFREVEKLLANYWLSE</sequence>
<accession>A0ABT6Y8Z3</accession>
<proteinExistence type="predicted"/>
<feature type="transmembrane region" description="Helical" evidence="1">
    <location>
        <begin position="6"/>
        <end position="25"/>
    </location>
</feature>
<gene>
    <name evidence="2" type="ORF">QM524_10925</name>
</gene>
<reference evidence="2 3" key="1">
    <citation type="submission" date="2023-05" db="EMBL/GenBank/DDBJ databases">
        <title>Novel species of genus Flectobacillus isolated from stream in China.</title>
        <authorList>
            <person name="Lu H."/>
        </authorList>
    </citation>
    <scope>NUCLEOTIDE SEQUENCE [LARGE SCALE GENOMIC DNA]</scope>
    <source>
        <strain evidence="2 3">KCTC 42575</strain>
    </source>
</reference>
<keyword evidence="3" id="KW-1185">Reference proteome</keyword>
<dbReference type="Proteomes" id="UP001236507">
    <property type="component" value="Unassembled WGS sequence"/>
</dbReference>
<keyword evidence="1" id="KW-1133">Transmembrane helix</keyword>